<organism evidence="2 3">
    <name type="scientific">Curvularia clavata</name>
    <dbReference type="NCBI Taxonomy" id="95742"/>
    <lineage>
        <taxon>Eukaryota</taxon>
        <taxon>Fungi</taxon>
        <taxon>Dikarya</taxon>
        <taxon>Ascomycota</taxon>
        <taxon>Pezizomycotina</taxon>
        <taxon>Dothideomycetes</taxon>
        <taxon>Pleosporomycetidae</taxon>
        <taxon>Pleosporales</taxon>
        <taxon>Pleosporineae</taxon>
        <taxon>Pleosporaceae</taxon>
        <taxon>Curvularia</taxon>
    </lineage>
</organism>
<protein>
    <recommendedName>
        <fullName evidence="4">HCP-like protein</fullName>
    </recommendedName>
</protein>
<feature type="compositionally biased region" description="Polar residues" evidence="1">
    <location>
        <begin position="38"/>
        <end position="47"/>
    </location>
</feature>
<feature type="region of interest" description="Disordered" evidence="1">
    <location>
        <begin position="1"/>
        <end position="172"/>
    </location>
</feature>
<dbReference type="InterPro" id="IPR011990">
    <property type="entry name" value="TPR-like_helical_dom_sf"/>
</dbReference>
<dbReference type="PANTHER" id="PTHR43628:SF1">
    <property type="entry name" value="CHITIN SYNTHASE REGULATORY FACTOR 2-RELATED"/>
    <property type="match status" value="1"/>
</dbReference>
<sequence>MTLKDLLKKKDKIKDEGATPTSPTGPTLSPDVPEFQFFRTTTSTQETIEPPSFPGDPQRSAPLLSPEPKGKFGRFRSRSNASSQGSTSGGERHRFQLGRSKSNASVNVPDNLPEVGGDGVARTEEEEAKWERRATVLVTSGLQHNSSQPSTPSFAPMSPTSQGTPTSARRRSATIGAPADEETIHEAIRLHENGDLEASTSLFAKLAEPTGANNALAQVLYGLALRHGWGCEPNQEQAVQYLSMAASNSAEVEKLALGAGMKKGGAAKGELVLAMYELANCFRNGWGIKKDPTAAKQYYETAANLGDTDAMNEVAWCYLEGFGTKKDKFKAAQFLRLAESKGNKTLGNTCLNLCRGKRRYDGDPRHPVAADVAFSDNLNTKPPGVIQQSNARRYCLFRRAGLKAQLPSRIDWLRVHRFDSRLA</sequence>
<dbReference type="PANTHER" id="PTHR43628">
    <property type="entry name" value="ACTIVATOR OF C KINASE PROTEIN 1-RELATED"/>
    <property type="match status" value="1"/>
</dbReference>
<dbReference type="Proteomes" id="UP001056012">
    <property type="component" value="Chromosome 3"/>
</dbReference>
<name>A0A9Q9DSL8_CURCL</name>
<dbReference type="GO" id="GO:0032153">
    <property type="term" value="C:cell division site"/>
    <property type="evidence" value="ECO:0007669"/>
    <property type="project" value="TreeGrafter"/>
</dbReference>
<accession>A0A9Q9DSL8</accession>
<feature type="compositionally biased region" description="Basic and acidic residues" evidence="1">
    <location>
        <begin position="1"/>
        <end position="17"/>
    </location>
</feature>
<evidence type="ECO:0008006" key="4">
    <source>
        <dbReference type="Google" id="ProtNLM"/>
    </source>
</evidence>
<dbReference type="VEuPathDB" id="FungiDB:yc1106_04414"/>
<dbReference type="Pfam" id="PF08238">
    <property type="entry name" value="Sel1"/>
    <property type="match status" value="3"/>
</dbReference>
<dbReference type="GO" id="GO:0010972">
    <property type="term" value="P:negative regulation of G2/M transition of mitotic cell cycle"/>
    <property type="evidence" value="ECO:0007669"/>
    <property type="project" value="TreeGrafter"/>
</dbReference>
<evidence type="ECO:0000313" key="3">
    <source>
        <dbReference type="Proteomes" id="UP001056012"/>
    </source>
</evidence>
<feature type="compositionally biased region" description="Polar residues" evidence="1">
    <location>
        <begin position="99"/>
        <end position="108"/>
    </location>
</feature>
<reference evidence="2" key="1">
    <citation type="submission" date="2021-12" db="EMBL/GenBank/DDBJ databases">
        <title>Curvularia clavata genome.</title>
        <authorList>
            <person name="Cao Y."/>
        </authorList>
    </citation>
    <scope>NUCLEOTIDE SEQUENCE</scope>
    <source>
        <strain evidence="2">Yc1106</strain>
    </source>
</reference>
<dbReference type="Gene3D" id="1.25.40.10">
    <property type="entry name" value="Tetratricopeptide repeat domain"/>
    <property type="match status" value="1"/>
</dbReference>
<gene>
    <name evidence="2" type="ORF">yc1106_04414</name>
</gene>
<evidence type="ECO:0000256" key="1">
    <source>
        <dbReference type="SAM" id="MobiDB-lite"/>
    </source>
</evidence>
<feature type="compositionally biased region" description="Low complexity" evidence="1">
    <location>
        <begin position="19"/>
        <end position="30"/>
    </location>
</feature>
<dbReference type="FunFam" id="1.25.40.10:FF:001244">
    <property type="entry name" value="HCP-like protein"/>
    <property type="match status" value="1"/>
</dbReference>
<dbReference type="EMBL" id="CP089276">
    <property type="protein sequence ID" value="USP77140.1"/>
    <property type="molecule type" value="Genomic_DNA"/>
</dbReference>
<feature type="compositionally biased region" description="Polar residues" evidence="1">
    <location>
        <begin position="137"/>
        <end position="167"/>
    </location>
</feature>
<evidence type="ECO:0000313" key="2">
    <source>
        <dbReference type="EMBL" id="USP77140.1"/>
    </source>
</evidence>
<dbReference type="OrthoDB" id="2148946at2759"/>
<dbReference type="SUPFAM" id="SSF81901">
    <property type="entry name" value="HCP-like"/>
    <property type="match status" value="1"/>
</dbReference>
<dbReference type="AlphaFoldDB" id="A0A9Q9DSL8"/>
<dbReference type="InterPro" id="IPR052945">
    <property type="entry name" value="Mitotic_Regulator"/>
</dbReference>
<keyword evidence="3" id="KW-1185">Reference proteome</keyword>
<dbReference type="InterPro" id="IPR006597">
    <property type="entry name" value="Sel1-like"/>
</dbReference>
<proteinExistence type="predicted"/>
<dbReference type="SMART" id="SM00671">
    <property type="entry name" value="SEL1"/>
    <property type="match status" value="3"/>
</dbReference>